<dbReference type="Gene3D" id="3.90.1200.10">
    <property type="match status" value="1"/>
</dbReference>
<gene>
    <name evidence="2" type="ORF">B0H63DRAFT_31578</name>
</gene>
<sequence>MASSETTKENAISAALLNELADTRYACSSLTMLSGGSANWLFRGILIHPLPSQSSDNAAERTVIVKHYTSFLFANDMFAIDISRCGFEYFILTALRRFDYRQSPNTATIKSPYVYLFNQQTNTQIHEDCGVDMTNMMWLLFQSAPTGTADFRLTASTATSLGFNLGSWFQAFHSWVSDPAQTDLQSIMGRNEPMRKLKYDTSYGCFIGVLEKFPDLLEGGVRKTMEDVKDMATKEFERPPPSGSEGLGDNSWGIIHGDAWSGNILVSHTRSELFIIDWELAQFGHRAYDLGQLAGDLYERTHYRDVAVAVDVIRGFVTGYGGLSDEMAFRIAIHAGVHLINWYSRRNPMTPPPAPVEKIRAGMKVGVQWILKAWEEDREWFKGSVLGCLFRGN</sequence>
<protein>
    <submittedName>
        <fullName evidence="2">Kinase-like domain-containing protein</fullName>
    </submittedName>
</protein>
<dbReference type="AlphaFoldDB" id="A0AAE0P647"/>
<reference evidence="2" key="2">
    <citation type="submission" date="2023-06" db="EMBL/GenBank/DDBJ databases">
        <authorList>
            <consortium name="Lawrence Berkeley National Laboratory"/>
            <person name="Haridas S."/>
            <person name="Hensen N."/>
            <person name="Bonometti L."/>
            <person name="Westerberg I."/>
            <person name="Brannstrom I.O."/>
            <person name="Guillou S."/>
            <person name="Cros-Aarteil S."/>
            <person name="Calhoun S."/>
            <person name="Kuo A."/>
            <person name="Mondo S."/>
            <person name="Pangilinan J."/>
            <person name="Riley R."/>
            <person name="LaButti K."/>
            <person name="Andreopoulos B."/>
            <person name="Lipzen A."/>
            <person name="Chen C."/>
            <person name="Yanf M."/>
            <person name="Daum C."/>
            <person name="Ng V."/>
            <person name="Clum A."/>
            <person name="Steindorff A."/>
            <person name="Ohm R."/>
            <person name="Martin F."/>
            <person name="Silar P."/>
            <person name="Natvig D."/>
            <person name="Lalanne C."/>
            <person name="Gautier V."/>
            <person name="Ament-velasquez S.L."/>
            <person name="Kruys A."/>
            <person name="Hutchinson M.I."/>
            <person name="Powell A.J."/>
            <person name="Barry K."/>
            <person name="Miller A.N."/>
            <person name="Grigoriev I.V."/>
            <person name="Debuchy R."/>
            <person name="Gladieux P."/>
            <person name="Thoren M.H."/>
            <person name="Johannesson H."/>
        </authorList>
    </citation>
    <scope>NUCLEOTIDE SEQUENCE</scope>
    <source>
        <strain evidence="2">CBS 232.78</strain>
    </source>
</reference>
<dbReference type="Proteomes" id="UP001285441">
    <property type="component" value="Unassembled WGS sequence"/>
</dbReference>
<dbReference type="InterPro" id="IPR011009">
    <property type="entry name" value="Kinase-like_dom_sf"/>
</dbReference>
<comment type="caution">
    <text evidence="2">The sequence shown here is derived from an EMBL/GenBank/DDBJ whole genome shotgun (WGS) entry which is preliminary data.</text>
</comment>
<dbReference type="Pfam" id="PF01636">
    <property type="entry name" value="APH"/>
    <property type="match status" value="1"/>
</dbReference>
<feature type="domain" description="Aminoglycoside phosphotransferase" evidence="1">
    <location>
        <begin position="242"/>
        <end position="298"/>
    </location>
</feature>
<dbReference type="SUPFAM" id="SSF56112">
    <property type="entry name" value="Protein kinase-like (PK-like)"/>
    <property type="match status" value="1"/>
</dbReference>
<evidence type="ECO:0000313" key="2">
    <source>
        <dbReference type="EMBL" id="KAK3393979.1"/>
    </source>
</evidence>
<keyword evidence="3" id="KW-1185">Reference proteome</keyword>
<dbReference type="GO" id="GO:0016301">
    <property type="term" value="F:kinase activity"/>
    <property type="evidence" value="ECO:0007669"/>
    <property type="project" value="UniProtKB-KW"/>
</dbReference>
<keyword evidence="2" id="KW-0808">Transferase</keyword>
<dbReference type="Gene3D" id="3.30.200.20">
    <property type="entry name" value="Phosphorylase Kinase, domain 1"/>
    <property type="match status" value="1"/>
</dbReference>
<keyword evidence="2" id="KW-0418">Kinase</keyword>
<evidence type="ECO:0000313" key="3">
    <source>
        <dbReference type="Proteomes" id="UP001285441"/>
    </source>
</evidence>
<dbReference type="InterPro" id="IPR002575">
    <property type="entry name" value="Aminoglycoside_PTrfase"/>
</dbReference>
<dbReference type="EMBL" id="JAULSW010000001">
    <property type="protein sequence ID" value="KAK3393979.1"/>
    <property type="molecule type" value="Genomic_DNA"/>
</dbReference>
<accession>A0AAE0P647</accession>
<evidence type="ECO:0000259" key="1">
    <source>
        <dbReference type="Pfam" id="PF01636"/>
    </source>
</evidence>
<name>A0AAE0P647_9PEZI</name>
<reference evidence="2" key="1">
    <citation type="journal article" date="2023" name="Mol. Phylogenet. Evol.">
        <title>Genome-scale phylogeny and comparative genomics of the fungal order Sordariales.</title>
        <authorList>
            <person name="Hensen N."/>
            <person name="Bonometti L."/>
            <person name="Westerberg I."/>
            <person name="Brannstrom I.O."/>
            <person name="Guillou S."/>
            <person name="Cros-Aarteil S."/>
            <person name="Calhoun S."/>
            <person name="Haridas S."/>
            <person name="Kuo A."/>
            <person name="Mondo S."/>
            <person name="Pangilinan J."/>
            <person name="Riley R."/>
            <person name="LaButti K."/>
            <person name="Andreopoulos B."/>
            <person name="Lipzen A."/>
            <person name="Chen C."/>
            <person name="Yan M."/>
            <person name="Daum C."/>
            <person name="Ng V."/>
            <person name="Clum A."/>
            <person name="Steindorff A."/>
            <person name="Ohm R.A."/>
            <person name="Martin F."/>
            <person name="Silar P."/>
            <person name="Natvig D.O."/>
            <person name="Lalanne C."/>
            <person name="Gautier V."/>
            <person name="Ament-Velasquez S.L."/>
            <person name="Kruys A."/>
            <person name="Hutchinson M.I."/>
            <person name="Powell A.J."/>
            <person name="Barry K."/>
            <person name="Miller A.N."/>
            <person name="Grigoriev I.V."/>
            <person name="Debuchy R."/>
            <person name="Gladieux P."/>
            <person name="Hiltunen Thoren M."/>
            <person name="Johannesson H."/>
        </authorList>
    </citation>
    <scope>NUCLEOTIDE SEQUENCE</scope>
    <source>
        <strain evidence="2">CBS 232.78</strain>
    </source>
</reference>
<organism evidence="2 3">
    <name type="scientific">Podospora didyma</name>
    <dbReference type="NCBI Taxonomy" id="330526"/>
    <lineage>
        <taxon>Eukaryota</taxon>
        <taxon>Fungi</taxon>
        <taxon>Dikarya</taxon>
        <taxon>Ascomycota</taxon>
        <taxon>Pezizomycotina</taxon>
        <taxon>Sordariomycetes</taxon>
        <taxon>Sordariomycetidae</taxon>
        <taxon>Sordariales</taxon>
        <taxon>Podosporaceae</taxon>
        <taxon>Podospora</taxon>
    </lineage>
</organism>
<proteinExistence type="predicted"/>